<reference evidence="1" key="1">
    <citation type="submission" date="2022-12" db="EMBL/GenBank/DDBJ databases">
        <title>Clostridium sp. nov., isolated from industrial wastewater.</title>
        <authorList>
            <person name="Jiayan W."/>
        </authorList>
    </citation>
    <scope>NUCLEOTIDE SEQUENCE</scope>
    <source>
        <strain evidence="1">ZC22-4</strain>
    </source>
</reference>
<dbReference type="Proteomes" id="UP001144612">
    <property type="component" value="Unassembled WGS sequence"/>
</dbReference>
<proteinExistence type="predicted"/>
<evidence type="ECO:0000313" key="1">
    <source>
        <dbReference type="EMBL" id="MCY6957842.1"/>
    </source>
</evidence>
<name>A0ABT4D6D0_9CLOT</name>
<comment type="caution">
    <text evidence="1">The sequence shown here is derived from an EMBL/GenBank/DDBJ whole genome shotgun (WGS) entry which is preliminary data.</text>
</comment>
<evidence type="ECO:0000313" key="2">
    <source>
        <dbReference type="Proteomes" id="UP001144612"/>
    </source>
</evidence>
<dbReference type="RefSeq" id="WP_268060244.1">
    <property type="nucleotide sequence ID" value="NZ_JAPQFJ010000003.1"/>
</dbReference>
<sequence length="443" mass="49105">MALYFSNTPNLTNVKENELMYKDTNGDLKGTGVFVQDNMIVSTKDLEIPPNTLHLGDNIELHENGGFIENTTNTLNKRYLLLDYENSNAGTSKPIYYPREELETNVVIQSDNGTIMNNVSEIDITPTQDEEISRVYFDLVGPVTNFKIKLEVNGKDVAYYPSKNAWNDNTVAGYNRNNGVASIDLDPHFSFLTAYNIKIHIKADNDITLNGNGTIPYLAVDRQKISKLEVVTEEQQLLSNTHYVNQGKNDIQDAINSSSYRDIIYVAQGLYDGLDVNINNKNELAIVCPLVAGAPSTQINNRALNITNSLRIKMGNLRVEKLTTISGGTGRHYFNNMNFLGGLTIGNESNFIILQECEFAGTVTINADFAGILYCINCNFAGTNIINNSTPQQVIITQCTNLPLTLSNVYLGGLNSFTNMASRLDVSSIYINGVNINDIFQVK</sequence>
<protein>
    <submittedName>
        <fullName evidence="1">Uncharacterized protein</fullName>
    </submittedName>
</protein>
<keyword evidence="2" id="KW-1185">Reference proteome</keyword>
<gene>
    <name evidence="1" type="ORF">OW729_04395</name>
</gene>
<dbReference type="EMBL" id="JAPQFJ010000003">
    <property type="protein sequence ID" value="MCY6957842.1"/>
    <property type="molecule type" value="Genomic_DNA"/>
</dbReference>
<organism evidence="1 2">
    <name type="scientific">Clostridium brassicae</name>
    <dbReference type="NCBI Taxonomy" id="2999072"/>
    <lineage>
        <taxon>Bacteria</taxon>
        <taxon>Bacillati</taxon>
        <taxon>Bacillota</taxon>
        <taxon>Clostridia</taxon>
        <taxon>Eubacteriales</taxon>
        <taxon>Clostridiaceae</taxon>
        <taxon>Clostridium</taxon>
    </lineage>
</organism>
<accession>A0ABT4D6D0</accession>